<dbReference type="EMBL" id="JANJYJ010000008">
    <property type="protein sequence ID" value="KAK3195291.1"/>
    <property type="molecule type" value="Genomic_DNA"/>
</dbReference>
<evidence type="ECO:0000313" key="2">
    <source>
        <dbReference type="Proteomes" id="UP001281410"/>
    </source>
</evidence>
<comment type="caution">
    <text evidence="1">The sequence shown here is derived from an EMBL/GenBank/DDBJ whole genome shotgun (WGS) entry which is preliminary data.</text>
</comment>
<evidence type="ECO:0000313" key="1">
    <source>
        <dbReference type="EMBL" id="KAK3195291.1"/>
    </source>
</evidence>
<name>A0AAD9ZYM2_9ROSI</name>
<protein>
    <submittedName>
        <fullName evidence="1">Uncharacterized protein</fullName>
    </submittedName>
</protein>
<accession>A0AAD9ZYM2</accession>
<organism evidence="1 2">
    <name type="scientific">Dipteronia sinensis</name>
    <dbReference type="NCBI Taxonomy" id="43782"/>
    <lineage>
        <taxon>Eukaryota</taxon>
        <taxon>Viridiplantae</taxon>
        <taxon>Streptophyta</taxon>
        <taxon>Embryophyta</taxon>
        <taxon>Tracheophyta</taxon>
        <taxon>Spermatophyta</taxon>
        <taxon>Magnoliopsida</taxon>
        <taxon>eudicotyledons</taxon>
        <taxon>Gunneridae</taxon>
        <taxon>Pentapetalae</taxon>
        <taxon>rosids</taxon>
        <taxon>malvids</taxon>
        <taxon>Sapindales</taxon>
        <taxon>Sapindaceae</taxon>
        <taxon>Hippocastanoideae</taxon>
        <taxon>Acereae</taxon>
        <taxon>Dipteronia</taxon>
    </lineage>
</organism>
<proteinExistence type="predicted"/>
<reference evidence="1" key="1">
    <citation type="journal article" date="2023" name="Plant J.">
        <title>Genome sequences and population genomics provide insights into the demographic history, inbreeding, and mutation load of two 'living fossil' tree species of Dipteronia.</title>
        <authorList>
            <person name="Feng Y."/>
            <person name="Comes H.P."/>
            <person name="Chen J."/>
            <person name="Zhu S."/>
            <person name="Lu R."/>
            <person name="Zhang X."/>
            <person name="Li P."/>
            <person name="Qiu J."/>
            <person name="Olsen K.M."/>
            <person name="Qiu Y."/>
        </authorList>
    </citation>
    <scope>NUCLEOTIDE SEQUENCE</scope>
    <source>
        <strain evidence="1">NBL</strain>
    </source>
</reference>
<dbReference type="AlphaFoldDB" id="A0AAD9ZYM2"/>
<dbReference type="Proteomes" id="UP001281410">
    <property type="component" value="Unassembled WGS sequence"/>
</dbReference>
<keyword evidence="2" id="KW-1185">Reference proteome</keyword>
<gene>
    <name evidence="1" type="ORF">Dsin_026601</name>
</gene>
<sequence length="112" mass="12893">MEYSFMSFEKKESSLSSSLFGVCVYFLPSLRTNTKSLSMTSPPMLLLHPVPEYCFSSAKSFQDRITAFAPRSNFHHFQPLLKNIQIHSICYCQSCNAYETKNPVREANQHDQ</sequence>